<reference key="2">
    <citation type="submission" date="2011-04" db="EMBL/GenBank/DDBJ databases">
        <title>Complete sequence of chromosome of Haliscomenobacter hydrossis DSM 1100.</title>
        <authorList>
            <consortium name="US DOE Joint Genome Institute (JGI-PGF)"/>
            <person name="Lucas S."/>
            <person name="Han J."/>
            <person name="Lapidus A."/>
            <person name="Bruce D."/>
            <person name="Goodwin L."/>
            <person name="Pitluck S."/>
            <person name="Peters L."/>
            <person name="Kyrpides N."/>
            <person name="Mavromatis K."/>
            <person name="Ivanova N."/>
            <person name="Ovchinnikova G."/>
            <person name="Pagani I."/>
            <person name="Daligault H."/>
            <person name="Detter J.C."/>
            <person name="Han C."/>
            <person name="Land M."/>
            <person name="Hauser L."/>
            <person name="Markowitz V."/>
            <person name="Cheng J.-F."/>
            <person name="Hugenholtz P."/>
            <person name="Woyke T."/>
            <person name="Wu D."/>
            <person name="Verbarg S."/>
            <person name="Frueling A."/>
            <person name="Brambilla E."/>
            <person name="Klenk H.-P."/>
            <person name="Eisen J.A."/>
        </authorList>
    </citation>
    <scope>NUCLEOTIDE SEQUENCE</scope>
    <source>
        <strain>DSM 1100</strain>
    </source>
</reference>
<dbReference type="eggNOG" id="ENOG503154F">
    <property type="taxonomic scope" value="Bacteria"/>
</dbReference>
<keyword evidence="1" id="KW-0175">Coiled coil</keyword>
<keyword evidence="4" id="KW-1185">Reference proteome</keyword>
<feature type="coiled-coil region" evidence="1">
    <location>
        <begin position="29"/>
        <end position="56"/>
    </location>
</feature>
<dbReference type="Proteomes" id="UP000008461">
    <property type="component" value="Chromosome"/>
</dbReference>
<feature type="chain" id="PRO_5003312172" description="Lipoprotein" evidence="2">
    <location>
        <begin position="23"/>
        <end position="154"/>
    </location>
</feature>
<reference evidence="3 4" key="1">
    <citation type="journal article" date="2011" name="Stand. Genomic Sci.">
        <title>Complete genome sequence of Haliscomenobacter hydrossis type strain (O).</title>
        <authorList>
            <consortium name="US DOE Joint Genome Institute (JGI-PGF)"/>
            <person name="Daligault H."/>
            <person name="Lapidus A."/>
            <person name="Zeytun A."/>
            <person name="Nolan M."/>
            <person name="Lucas S."/>
            <person name="Del Rio T.G."/>
            <person name="Tice H."/>
            <person name="Cheng J.F."/>
            <person name="Tapia R."/>
            <person name="Han C."/>
            <person name="Goodwin L."/>
            <person name="Pitluck S."/>
            <person name="Liolios K."/>
            <person name="Pagani I."/>
            <person name="Ivanova N."/>
            <person name="Huntemann M."/>
            <person name="Mavromatis K."/>
            <person name="Mikhailova N."/>
            <person name="Pati A."/>
            <person name="Chen A."/>
            <person name="Palaniappan K."/>
            <person name="Land M."/>
            <person name="Hauser L."/>
            <person name="Brambilla E.M."/>
            <person name="Rohde M."/>
            <person name="Verbarg S."/>
            <person name="Goker M."/>
            <person name="Bristow J."/>
            <person name="Eisen J.A."/>
            <person name="Markowitz V."/>
            <person name="Hugenholtz P."/>
            <person name="Kyrpides N.C."/>
            <person name="Klenk H.P."/>
            <person name="Woyke T."/>
        </authorList>
    </citation>
    <scope>NUCLEOTIDE SEQUENCE [LARGE SCALE GENOMIC DNA]</scope>
    <source>
        <strain evidence="4">ATCC 27775 / DSM 1100 / LMG 10767 / O</strain>
    </source>
</reference>
<keyword evidence="2" id="KW-0732">Signal</keyword>
<dbReference type="PROSITE" id="PS51257">
    <property type="entry name" value="PROKAR_LIPOPROTEIN"/>
    <property type="match status" value="1"/>
</dbReference>
<evidence type="ECO:0000256" key="1">
    <source>
        <dbReference type="SAM" id="Coils"/>
    </source>
</evidence>
<dbReference type="RefSeq" id="WP_013768029.1">
    <property type="nucleotide sequence ID" value="NC_015510.1"/>
</dbReference>
<feature type="signal peptide" evidence="2">
    <location>
        <begin position="1"/>
        <end position="22"/>
    </location>
</feature>
<evidence type="ECO:0008006" key="5">
    <source>
        <dbReference type="Google" id="ProtNLM"/>
    </source>
</evidence>
<evidence type="ECO:0000313" key="4">
    <source>
        <dbReference type="Proteomes" id="UP000008461"/>
    </source>
</evidence>
<evidence type="ECO:0000256" key="2">
    <source>
        <dbReference type="SAM" id="SignalP"/>
    </source>
</evidence>
<protein>
    <recommendedName>
        <fullName evidence="5">Lipoprotein</fullName>
    </recommendedName>
</protein>
<dbReference type="KEGG" id="hhy:Halhy_5677"/>
<gene>
    <name evidence="3" type="ordered locus">Halhy_5677</name>
</gene>
<dbReference type="HOGENOM" id="CLU_1765336_0_0_10"/>
<evidence type="ECO:0000313" key="3">
    <source>
        <dbReference type="EMBL" id="AEE53500.1"/>
    </source>
</evidence>
<proteinExistence type="predicted"/>
<dbReference type="OrthoDB" id="1122839at2"/>
<organism evidence="3 4">
    <name type="scientific">Haliscomenobacter hydrossis (strain ATCC 27775 / DSM 1100 / LMG 10767 / O)</name>
    <dbReference type="NCBI Taxonomy" id="760192"/>
    <lineage>
        <taxon>Bacteria</taxon>
        <taxon>Pseudomonadati</taxon>
        <taxon>Bacteroidota</taxon>
        <taxon>Saprospiria</taxon>
        <taxon>Saprospirales</taxon>
        <taxon>Haliscomenobacteraceae</taxon>
        <taxon>Haliscomenobacter</taxon>
    </lineage>
</organism>
<dbReference type="AlphaFoldDB" id="F4KVS5"/>
<dbReference type="EMBL" id="CP002691">
    <property type="protein sequence ID" value="AEE53500.1"/>
    <property type="molecule type" value="Genomic_DNA"/>
</dbReference>
<accession>F4KVS5</accession>
<sequence>MRKPIFILAVAMLTAGSFFTSCQTPAEKVDTAETNVDEAQQDLKDAKQEEITAEQRAADAEEWTLFQTDTEVKIKANETRIAELRAKKRTSGTKMDVTYSQRIDTLEQRNVAMRTWLNDYDKSGTDWAIFKREFNRDMDELGQALKNLTVDNKN</sequence>
<name>F4KVS5_HALH1</name>
<dbReference type="STRING" id="760192.Halhy_5677"/>